<dbReference type="GO" id="GO:0016020">
    <property type="term" value="C:membrane"/>
    <property type="evidence" value="ECO:0007669"/>
    <property type="project" value="UniProtKB-SubCell"/>
</dbReference>
<name>A0A5N0TLI5_9MICO</name>
<evidence type="ECO:0000256" key="4">
    <source>
        <dbReference type="ARBA" id="ARBA00022989"/>
    </source>
</evidence>
<evidence type="ECO:0000256" key="5">
    <source>
        <dbReference type="ARBA" id="ARBA00023136"/>
    </source>
</evidence>
<proteinExistence type="inferred from homology"/>
<dbReference type="EMBL" id="VYUY01000003">
    <property type="protein sequence ID" value="KAA9136025.1"/>
    <property type="molecule type" value="Genomic_DNA"/>
</dbReference>
<feature type="transmembrane region" description="Helical" evidence="6">
    <location>
        <begin position="47"/>
        <end position="67"/>
    </location>
</feature>
<reference evidence="8" key="1">
    <citation type="submission" date="2019-09" db="EMBL/GenBank/DDBJ databases">
        <title>Mumia zhuanghuii sp. nov. isolated from the intestinal contents of plateau pika (Ochotona curzoniae) in the Qinghai-Tibet plateau of China.</title>
        <authorList>
            <person name="Tian Z."/>
        </authorList>
    </citation>
    <scope>NUCLEOTIDE SEQUENCE [LARGE SCALE GENOMIC DNA]</scope>
    <source>
        <strain evidence="8">L-033</strain>
    </source>
</reference>
<dbReference type="PANTHER" id="PTHR31885:SF6">
    <property type="entry name" value="GH04784P"/>
    <property type="match status" value="1"/>
</dbReference>
<sequence length="182" mass="19578">MPLLVLAALWAWRGTRRGAIPVALVIALILSWFGDGAATFFPFAPELPMMLLCFGLAHVVYIWLFLTRLARRRVPMWALVYAAWWLVLVIVLWPHLGGLAFAVAAYGLVLAGTATAAARCGGVIALGGAFFLASDTVLAFRLFLPDAMPDWTSPLVMLTYCLGQALIAAGVVLATSTRVTTT</sequence>
<protein>
    <submittedName>
        <fullName evidence="7">Lysoplasmalogenase</fullName>
    </submittedName>
</protein>
<accession>A0A5N0TLI5</accession>
<keyword evidence="5 6" id="KW-0472">Membrane</keyword>
<keyword evidence="3 6" id="KW-0812">Transmembrane</keyword>
<feature type="transmembrane region" description="Helical" evidence="6">
    <location>
        <begin position="155"/>
        <end position="174"/>
    </location>
</feature>
<keyword evidence="4 6" id="KW-1133">Transmembrane helix</keyword>
<gene>
    <name evidence="7" type="ORF">F6B40_02025</name>
</gene>
<evidence type="ECO:0000313" key="8">
    <source>
        <dbReference type="Proteomes" id="UP000326838"/>
    </source>
</evidence>
<dbReference type="Pfam" id="PF07947">
    <property type="entry name" value="YhhN"/>
    <property type="match status" value="1"/>
</dbReference>
<evidence type="ECO:0000256" key="3">
    <source>
        <dbReference type="ARBA" id="ARBA00022692"/>
    </source>
</evidence>
<evidence type="ECO:0000256" key="6">
    <source>
        <dbReference type="SAM" id="Phobius"/>
    </source>
</evidence>
<evidence type="ECO:0000256" key="1">
    <source>
        <dbReference type="ARBA" id="ARBA00004141"/>
    </source>
</evidence>
<comment type="similarity">
    <text evidence="2">Belongs to the TMEM86 family.</text>
</comment>
<dbReference type="InterPro" id="IPR012506">
    <property type="entry name" value="TMEM86B-like"/>
</dbReference>
<keyword evidence="8" id="KW-1185">Reference proteome</keyword>
<comment type="caution">
    <text evidence="7">The sequence shown here is derived from an EMBL/GenBank/DDBJ whole genome shotgun (WGS) entry which is preliminary data.</text>
</comment>
<dbReference type="PANTHER" id="PTHR31885">
    <property type="entry name" value="GH04784P"/>
    <property type="match status" value="1"/>
</dbReference>
<evidence type="ECO:0000256" key="2">
    <source>
        <dbReference type="ARBA" id="ARBA00007375"/>
    </source>
</evidence>
<dbReference type="GO" id="GO:0016787">
    <property type="term" value="F:hydrolase activity"/>
    <property type="evidence" value="ECO:0007669"/>
    <property type="project" value="TreeGrafter"/>
</dbReference>
<dbReference type="AlphaFoldDB" id="A0A5N0TLI5"/>
<organism evidence="7 8">
    <name type="scientific">Microbacterium caowuchunii</name>
    <dbReference type="NCBI Taxonomy" id="2614638"/>
    <lineage>
        <taxon>Bacteria</taxon>
        <taxon>Bacillati</taxon>
        <taxon>Actinomycetota</taxon>
        <taxon>Actinomycetes</taxon>
        <taxon>Micrococcales</taxon>
        <taxon>Microbacteriaceae</taxon>
        <taxon>Microbacterium</taxon>
    </lineage>
</organism>
<comment type="subcellular location">
    <subcellularLocation>
        <location evidence="1">Membrane</location>
        <topology evidence="1">Multi-pass membrane protein</topology>
    </subcellularLocation>
</comment>
<feature type="transmembrane region" description="Helical" evidence="6">
    <location>
        <begin position="74"/>
        <end position="93"/>
    </location>
</feature>
<feature type="transmembrane region" description="Helical" evidence="6">
    <location>
        <begin position="20"/>
        <end position="41"/>
    </location>
</feature>
<dbReference type="Proteomes" id="UP000326838">
    <property type="component" value="Unassembled WGS sequence"/>
</dbReference>
<feature type="transmembrane region" description="Helical" evidence="6">
    <location>
        <begin position="99"/>
        <end position="118"/>
    </location>
</feature>
<feature type="transmembrane region" description="Helical" evidence="6">
    <location>
        <begin position="123"/>
        <end position="143"/>
    </location>
</feature>
<evidence type="ECO:0000313" key="7">
    <source>
        <dbReference type="EMBL" id="KAA9136025.1"/>
    </source>
</evidence>